<dbReference type="EMBL" id="JAFFJS010000004">
    <property type="protein sequence ID" value="MBM9433436.1"/>
    <property type="molecule type" value="Genomic_DNA"/>
</dbReference>
<dbReference type="InterPro" id="IPR007037">
    <property type="entry name" value="SIP_rossman_dom"/>
</dbReference>
<evidence type="ECO:0000313" key="2">
    <source>
        <dbReference type="EMBL" id="MBM9433436.1"/>
    </source>
</evidence>
<dbReference type="SUPFAM" id="SSF63380">
    <property type="entry name" value="Riboflavin synthase domain-like"/>
    <property type="match status" value="1"/>
</dbReference>
<dbReference type="Pfam" id="PF08021">
    <property type="entry name" value="FAD_binding_9"/>
    <property type="match status" value="1"/>
</dbReference>
<proteinExistence type="predicted"/>
<sequence>MKPQRPPRPTTHLTVLDRQWLTPHMVRLTAGGPNFDAFHDAGFADSYVKIVFDHEGRPYYEPVDVAALRASTPNETWPKTRTYTVRSVDRQARTISIDFVIHGDSGIAGPWAATVEPGSLIQFMGPGGAWSPADDADFHLFVGDESAIPAIAASLERLPGDAVGAVIVEAAEHALDVSAPAGVTVEWIVRGGAEYDPTVLAERVGRLDLPEGDVSVFAHGEREAMKHLRRLFRDIPRERLSISGYWAYGREEDVFQAEKRTEIGKI</sequence>
<dbReference type="Gene3D" id="3.40.50.80">
    <property type="entry name" value="Nucleotide-binding domain of ferredoxin-NADP reductase (FNR) module"/>
    <property type="match status" value="1"/>
</dbReference>
<dbReference type="CDD" id="cd06193">
    <property type="entry name" value="siderophore_interacting"/>
    <property type="match status" value="1"/>
</dbReference>
<organism evidence="2 3">
    <name type="scientific">Flaviflexus equikiangi</name>
    <dbReference type="NCBI Taxonomy" id="2758573"/>
    <lineage>
        <taxon>Bacteria</taxon>
        <taxon>Bacillati</taxon>
        <taxon>Actinomycetota</taxon>
        <taxon>Actinomycetes</taxon>
        <taxon>Actinomycetales</taxon>
        <taxon>Actinomycetaceae</taxon>
        <taxon>Flaviflexus</taxon>
    </lineage>
</organism>
<dbReference type="InterPro" id="IPR017927">
    <property type="entry name" value="FAD-bd_FR_type"/>
</dbReference>
<protein>
    <submittedName>
        <fullName evidence="2">Siderophore-interacting protein</fullName>
    </submittedName>
</protein>
<feature type="domain" description="FAD-binding FR-type" evidence="1">
    <location>
        <begin position="8"/>
        <end position="133"/>
    </location>
</feature>
<comment type="caution">
    <text evidence="2">The sequence shown here is derived from an EMBL/GenBank/DDBJ whole genome shotgun (WGS) entry which is preliminary data.</text>
</comment>
<dbReference type="InterPro" id="IPR017938">
    <property type="entry name" value="Riboflavin_synthase-like_b-brl"/>
</dbReference>
<dbReference type="PANTHER" id="PTHR30157:SF0">
    <property type="entry name" value="NADPH-DEPENDENT FERRIC-CHELATE REDUCTASE"/>
    <property type="match status" value="1"/>
</dbReference>
<accession>A0ABS2TIR8</accession>
<dbReference type="PANTHER" id="PTHR30157">
    <property type="entry name" value="FERRIC REDUCTASE, NADPH-DEPENDENT"/>
    <property type="match status" value="1"/>
</dbReference>
<gene>
    <name evidence="2" type="ORF">JVW63_06975</name>
</gene>
<keyword evidence="3" id="KW-1185">Reference proteome</keyword>
<dbReference type="PROSITE" id="PS51384">
    <property type="entry name" value="FAD_FR"/>
    <property type="match status" value="1"/>
</dbReference>
<dbReference type="RefSeq" id="WP_187996735.1">
    <property type="nucleotide sequence ID" value="NZ_JACEXG010000004.1"/>
</dbReference>
<evidence type="ECO:0000313" key="3">
    <source>
        <dbReference type="Proteomes" id="UP000705983"/>
    </source>
</evidence>
<name>A0ABS2TIR8_9ACTO</name>
<reference evidence="3" key="1">
    <citation type="submission" date="2021-02" db="EMBL/GenBank/DDBJ databases">
        <title>Leucobacter sp. CX169.</title>
        <authorList>
            <person name="Cheng Y."/>
        </authorList>
    </citation>
    <scope>NUCLEOTIDE SEQUENCE [LARGE SCALE GENOMIC DNA]</scope>
    <source>
        <strain evidence="3">JY899</strain>
    </source>
</reference>
<dbReference type="Gene3D" id="2.40.30.10">
    <property type="entry name" value="Translation factors"/>
    <property type="match status" value="1"/>
</dbReference>
<dbReference type="Proteomes" id="UP000705983">
    <property type="component" value="Unassembled WGS sequence"/>
</dbReference>
<dbReference type="InterPro" id="IPR039261">
    <property type="entry name" value="FNR_nucleotide-bd"/>
</dbReference>
<dbReference type="InterPro" id="IPR039374">
    <property type="entry name" value="SIP_fam"/>
</dbReference>
<dbReference type="Pfam" id="PF04954">
    <property type="entry name" value="SIP"/>
    <property type="match status" value="1"/>
</dbReference>
<evidence type="ECO:0000259" key="1">
    <source>
        <dbReference type="PROSITE" id="PS51384"/>
    </source>
</evidence>
<dbReference type="InterPro" id="IPR013113">
    <property type="entry name" value="SIP_FAD-bd"/>
</dbReference>